<feature type="compositionally biased region" description="Basic residues" evidence="2">
    <location>
        <begin position="1693"/>
        <end position="1708"/>
    </location>
</feature>
<feature type="compositionally biased region" description="Low complexity" evidence="2">
    <location>
        <begin position="1008"/>
        <end position="1020"/>
    </location>
</feature>
<feature type="compositionally biased region" description="Pro residues" evidence="2">
    <location>
        <begin position="1491"/>
        <end position="1503"/>
    </location>
</feature>
<feature type="compositionally biased region" description="Basic and acidic residues" evidence="2">
    <location>
        <begin position="1559"/>
        <end position="1575"/>
    </location>
</feature>
<feature type="domain" description="F-box" evidence="3">
    <location>
        <begin position="2542"/>
        <end position="2591"/>
    </location>
</feature>
<feature type="compositionally biased region" description="Basic and acidic residues" evidence="2">
    <location>
        <begin position="1190"/>
        <end position="1231"/>
    </location>
</feature>
<dbReference type="SMART" id="SM00256">
    <property type="entry name" value="FBOX"/>
    <property type="match status" value="4"/>
</dbReference>
<feature type="compositionally biased region" description="Low complexity" evidence="2">
    <location>
        <begin position="834"/>
        <end position="844"/>
    </location>
</feature>
<feature type="compositionally biased region" description="Basic residues" evidence="2">
    <location>
        <begin position="3005"/>
        <end position="3017"/>
    </location>
</feature>
<evidence type="ECO:0000259" key="3">
    <source>
        <dbReference type="PROSITE" id="PS50181"/>
    </source>
</evidence>
<gene>
    <name evidence="4" type="ORF">AAT19DRAFT_10508</name>
</gene>
<reference evidence="4 5" key="1">
    <citation type="journal article" date="2018" name="Elife">
        <title>Functional genomics of lipid metabolism in the oleaginous yeast Rhodosporidium toruloides.</title>
        <authorList>
            <person name="Coradetti S.T."/>
            <person name="Pinel D."/>
            <person name="Geiselman G."/>
            <person name="Ito M."/>
            <person name="Mondo S."/>
            <person name="Reilly M.C."/>
            <person name="Cheng Y.F."/>
            <person name="Bauer S."/>
            <person name="Grigoriev I."/>
            <person name="Gladden J.M."/>
            <person name="Simmons B.A."/>
            <person name="Brem R."/>
            <person name="Arkin A.P."/>
            <person name="Skerker J.M."/>
        </authorList>
    </citation>
    <scope>NUCLEOTIDE SEQUENCE [LARGE SCALE GENOMIC DNA]</scope>
    <source>
        <strain evidence="4 5">NBRC 0880</strain>
    </source>
</reference>
<dbReference type="Pfam" id="PF00646">
    <property type="entry name" value="F-box"/>
    <property type="match status" value="3"/>
</dbReference>
<dbReference type="EMBL" id="LCTV02000013">
    <property type="protein sequence ID" value="PRQ70968.1"/>
    <property type="molecule type" value="Genomic_DNA"/>
</dbReference>
<dbReference type="InterPro" id="IPR036047">
    <property type="entry name" value="F-box-like_dom_sf"/>
</dbReference>
<feature type="compositionally biased region" description="Basic and acidic residues" evidence="2">
    <location>
        <begin position="933"/>
        <end position="944"/>
    </location>
</feature>
<feature type="compositionally biased region" description="Basic and acidic residues" evidence="2">
    <location>
        <begin position="748"/>
        <end position="757"/>
    </location>
</feature>
<feature type="region of interest" description="Disordered" evidence="2">
    <location>
        <begin position="1122"/>
        <end position="1412"/>
    </location>
</feature>
<organism evidence="4 5">
    <name type="scientific">Rhodotorula toruloides</name>
    <name type="common">Yeast</name>
    <name type="synonym">Rhodosporidium toruloides</name>
    <dbReference type="NCBI Taxonomy" id="5286"/>
    <lineage>
        <taxon>Eukaryota</taxon>
        <taxon>Fungi</taxon>
        <taxon>Dikarya</taxon>
        <taxon>Basidiomycota</taxon>
        <taxon>Pucciniomycotina</taxon>
        <taxon>Microbotryomycetes</taxon>
        <taxon>Sporidiobolales</taxon>
        <taxon>Sporidiobolaceae</taxon>
        <taxon>Rhodotorula</taxon>
    </lineage>
</organism>
<feature type="region of interest" description="Disordered" evidence="2">
    <location>
        <begin position="1802"/>
        <end position="1824"/>
    </location>
</feature>
<feature type="domain" description="F-box" evidence="3">
    <location>
        <begin position="2002"/>
        <end position="2052"/>
    </location>
</feature>
<feature type="compositionally biased region" description="Low complexity" evidence="2">
    <location>
        <begin position="758"/>
        <end position="776"/>
    </location>
</feature>
<comment type="caution">
    <text evidence="4">The sequence shown here is derived from an EMBL/GenBank/DDBJ whole genome shotgun (WGS) entry which is preliminary data.</text>
</comment>
<feature type="compositionally biased region" description="Low complexity" evidence="2">
    <location>
        <begin position="1147"/>
        <end position="1174"/>
    </location>
</feature>
<evidence type="ECO:0000313" key="4">
    <source>
        <dbReference type="EMBL" id="PRQ70968.1"/>
    </source>
</evidence>
<dbReference type="InterPro" id="IPR001810">
    <property type="entry name" value="F-box_dom"/>
</dbReference>
<feature type="region of interest" description="Disordered" evidence="2">
    <location>
        <begin position="1456"/>
        <end position="1783"/>
    </location>
</feature>
<dbReference type="Pfam" id="PF08101">
    <property type="entry name" value="Msb1-Mug8_dom"/>
    <property type="match status" value="1"/>
</dbReference>
<dbReference type="PANTHER" id="PTHR13037">
    <property type="entry name" value="FORMIN"/>
    <property type="match status" value="1"/>
</dbReference>
<feature type="compositionally biased region" description="Low complexity" evidence="2">
    <location>
        <begin position="922"/>
        <end position="932"/>
    </location>
</feature>
<dbReference type="PROSITE" id="PS50181">
    <property type="entry name" value="FBOX"/>
    <property type="match status" value="3"/>
</dbReference>
<dbReference type="Proteomes" id="UP000239560">
    <property type="component" value="Unassembled WGS sequence"/>
</dbReference>
<sequence>MSFFSRLSSKSKDRRSSSETGSSAAAPKEDLLPLQLPSSSLLTDASLANPLLLSTPTRNRYGEDNDLRSLRSAETSPWVDVGETPRTFRTLDVKGKRVKVPELFDPVREKKEKVRLEKARLGVAEMTLLMDECGSVLKQRGLTTLGLFRPFRAAESLSAQRKLCLLFLDYMAELDAAPSSSDSIRGSEASKAVLLHAFKEELRYANVHDAAAVLRWVRKRSFFMVRKPLIIPFLQGLRHFSSTPSFSGSPTPSIDWYTSFLRRSSSFAPSHPPHSFSAFLLPSLPPASQALLLSTLTLLQAVSANAQHNAMTARRLCRSLGIYLFGMSPSSGSSSFDDLYNAWREAGDALEGCLKAFLREQTDLPPRLQELVDDYPAWVAAKMNGSSENGRKVRVVKVEVESKGEWRQVGEAEVNDQETGFVARGRGAEGPTDKPARRRPVEILLAAVEADPLAGDVETDEAATAWSRIVERAKKGGEDSGATVVLEDEVLRVLELLALDQPTTVDDSDPFAGDGSPRPRVRSLISDRRSSSFGTFSNYSTGNLLTPSPSQRTITPTWNDFKQTGFAPTELDAANEFGLYNPEIDGRFTKPARLPRKVVEPEHRIVGVSVCEVDEEFPDVWIDTLGESTSTFAPVAGWPSLVVAPLQPSVVSHEDGAKRTIHHLVIYEKLLPPAHKPAPFAPRPSLPSTASQPGVHRAFSTASILGRRGRKSDIFPAPTSAADGESTLSPGRKWRRRASAIFAPGSSETDKPKREWSSESSTNLNLPSSLSTLLPSGRRNRKSFVAADLPPPVPAISTAVPLSEPSEKSPTSPTSPSSMVRSFSRNLVKKRSRSSLYSLSRQRSPISEEGEPVPVPPLPAQFAEEANETAESGDAVEPETEGYTVEPAPTSPVAHDGEKLPEATVPAPSIELAQPVVDKPEQTAPVAETAAPTEEKEVREDAHDGTISGLPVLGAPVTTSDSAAEALPRDERNQAGPVGSPVVEPLTLVDEEPSGPVEVPAAHTDDYASPSSAEELSAAPVDTGDSTPAGDQPVPVAEQPPVLASTEAASHQYDAEPALEQPAADAEQQDEPATPASPLVTLSPPPEDAVQSTETILPVGANDGAAPLGLGLVNAPIQAVEPEPKRSVDASLATPSKSSNAQLASHPTTSNSALSPASPSLTNSPTPSTSSTASRKFLSNVGGFLRRNKSTSEKEQARRDKEEAKREKEEKKALRQLREEELRKEKKERKNPTPVSNVKARVKEIEEEQAAVSGAASTTPTTPTRDRTFSGIARPLSMVSPRSASEALPNARAAASPSPASPTPASPAQASASPTAPGSVPAQLFASSGPSSPSTATVEQTSQLAKEASEVSGAISAPDDVFAAPSPPVVEHDAPSTLEAQLLDGEGAHPPPAIQVDAAPEEPAISPSTANGNVSGALAAASHEPVEAHTLVFDRDTPVAAPQQETQHLNVKVPSSFAELPSPMPSPTPFSEIDGDQHPLAEDLTEKIPELHPPVFEPIPPAPESHTLPTVPQPVEPTHLDSSHESAAPEPAVGDIDARPHDETAADEDPRNFVTSSGVEHDVRSATPVEHHARAETIASPAQDPSATPTKPSTSLIPPQVVHNSPSQQSLATTTSFETANSAAPSTTRASLDEASTAAGRARSLSFDMQTRRKAARTSPSQSPEKPSAAVAGSPSPEGAYDSGFWDEEKQVGQKRTRGGGHFARKTANRGAVTDEVTGEAEEEPAGRVTRARRRIQDVEAAAGVSPSPSPELPRSPDKVVAVNETPARQEPSKPRTFKPSPQWMFNFNPGYAISNTEAEGTKLANQRKTSPLVSPEKPQGLGRESSVLLRHKHKPIAVSKSPSSNTLSQQRPKNATFFEVLVKEDAFAIVAATCDLPARKGHGLILPAQPLNPLRVLRSTDASPFTLYRFPLPALTTDATLSSVKVACCGQVFAGLTGSAKVDALSKGQGDSEGKRNEHYEGRAVHWLLEVSKDRANAIAFETMSDNAASPRTSPEPAVKESASMRLPDETWVSIFRLLTYKTLLHVRGVCKRFKGLLENSTFDDVFFRQAPPKRPETKQKYKVHPMLNDVDCARVTPTTAEIMHYGQGSGDETFNGYDYPAAKEFATAPACMSIDIELNESKVGKVSNKRGVTVSQVLVACGKFWEKPVPDSVASRVGSSRRDWERERFASLRVGSARSSQAAMMYGGWARIRRSCKSGKRQQVESCDRLSTPATALEAMSLEATEAREVPHTAVTSPAALRLSDELWVRIFSQLGYTTLLHARGICRRLKALLERPTFDAAFFRQPPPDPPQRRQRYFVHPMLEAVDCGRVTQEMAKITHWSKQISDFDWVEFNGFDYATVEEFATTPACVSIEIELADARVGRVYDEQGVTVKQVLHACADFWAKPVHPWTAKKVREEYKWLKDKKPITALGMLSDRFFEGWEEPKNVGNGRVHLISRGFGSSFSLTRPPALHANPFLAPLRFRQREVSRNKAGINAAELSSKTNGGQLHVGALASAPSTPALHSLLARSRFALFRLPRMPSPAGWKPQVRRRPPPKPSLLLRLPLRLWIRVFLFLDYHALRRLRAVCRRVNTIVMASAFNALLFRLPPPLPLRKIRTYQLHPMLQTVDCATVTHKKARIRTSGGGYLNGYRYPASNEFATSPACVRMVVYLTEAKVGVLENEGGVTVKEVLLVCSRYWRKPVSSNLAAKTRREQHLPKRGKPLHVTKIVTLGKYCKFEGWKEPSGMSDGTLLCWLVATLTIRPQPAALPDELWIQVFLQLDSFTLRKIQRVCRKFRLIIVVPPTAYIAGKDFDNILCRALSRAPLHTGQRLRVNEILRCIHLVSKKDVESDLRYMGCLSTPPASPPNFGYAFSPTSKTIVFSHPREISHVFTADEESFAFAPPPGLSAHQVLLRLAHYIRLGDAQGRSTKLSPEDRYYLFPGPRIAICTNEGAMRGIWRLEGEGEVTVSETGEVWEIDLSLRSVYKPKQLDRAQAAAARSGTRVESGKSHPGRLRERTRSSRRVRHSHLREG</sequence>
<feature type="compositionally biased region" description="Basic and acidic residues" evidence="2">
    <location>
        <begin position="1475"/>
        <end position="1490"/>
    </location>
</feature>
<accession>A0A2S9ZYX9</accession>
<evidence type="ECO:0000256" key="2">
    <source>
        <dbReference type="SAM" id="MobiDB-lite"/>
    </source>
</evidence>
<feature type="compositionally biased region" description="Low complexity" evidence="2">
    <location>
        <begin position="1306"/>
        <end position="1317"/>
    </location>
</feature>
<keyword evidence="1" id="KW-0945">Host-virus interaction</keyword>
<dbReference type="Gene3D" id="1.20.1280.50">
    <property type="match status" value="1"/>
</dbReference>
<dbReference type="OrthoDB" id="2529979at2759"/>
<dbReference type="SUPFAM" id="SSF48350">
    <property type="entry name" value="GTPase activation domain, GAP"/>
    <property type="match status" value="1"/>
</dbReference>
<dbReference type="PANTHER" id="PTHR13037:SF24">
    <property type="entry name" value="POLYCOMB PROTEIN PCL-RELATED"/>
    <property type="match status" value="1"/>
</dbReference>
<evidence type="ECO:0000256" key="1">
    <source>
        <dbReference type="ARBA" id="ARBA00022581"/>
    </source>
</evidence>
<evidence type="ECO:0000313" key="5">
    <source>
        <dbReference type="Proteomes" id="UP000239560"/>
    </source>
</evidence>
<feature type="compositionally biased region" description="Polar residues" evidence="2">
    <location>
        <begin position="1802"/>
        <end position="1813"/>
    </location>
</feature>
<feature type="domain" description="F-box" evidence="3">
    <location>
        <begin position="2747"/>
        <end position="2784"/>
    </location>
</feature>
<feature type="compositionally biased region" description="Polar residues" evidence="2">
    <location>
        <begin position="1583"/>
        <end position="1630"/>
    </location>
</feature>
<feature type="region of interest" description="Disordered" evidence="2">
    <location>
        <begin position="2979"/>
        <end position="3017"/>
    </location>
</feature>
<feature type="compositionally biased region" description="Low complexity" evidence="2">
    <location>
        <begin position="1326"/>
        <end position="1337"/>
    </location>
</feature>
<dbReference type="InterPro" id="IPR012965">
    <property type="entry name" value="Msb1/Mug8_dom"/>
</dbReference>
<dbReference type="Pfam" id="PF12937">
    <property type="entry name" value="F-box-like"/>
    <property type="match status" value="1"/>
</dbReference>
<proteinExistence type="predicted"/>
<protein>
    <recommendedName>
        <fullName evidence="3">F-box domain-containing protein</fullName>
    </recommendedName>
</protein>
<feature type="compositionally biased region" description="Polar residues" evidence="2">
    <location>
        <begin position="1133"/>
        <end position="1146"/>
    </location>
</feature>
<dbReference type="InterPro" id="IPR008936">
    <property type="entry name" value="Rho_GTPase_activation_prot"/>
</dbReference>
<feature type="compositionally biased region" description="Low complexity" evidence="2">
    <location>
        <begin position="808"/>
        <end position="818"/>
    </location>
</feature>
<feature type="region of interest" description="Disordered" evidence="2">
    <location>
        <begin position="710"/>
        <end position="1109"/>
    </location>
</feature>
<feature type="region of interest" description="Disordered" evidence="2">
    <location>
        <begin position="1"/>
        <end position="31"/>
    </location>
</feature>
<dbReference type="SUPFAM" id="SSF81383">
    <property type="entry name" value="F-box domain"/>
    <property type="match status" value="4"/>
</dbReference>
<dbReference type="Gene3D" id="1.10.555.10">
    <property type="entry name" value="Rho GTPase activation protein"/>
    <property type="match status" value="1"/>
</dbReference>
<feature type="compositionally biased region" description="Basic and acidic residues" evidence="2">
    <location>
        <begin position="1536"/>
        <end position="1551"/>
    </location>
</feature>
<name>A0A2S9ZYX9_RHOTO</name>
<dbReference type="CDD" id="cd09917">
    <property type="entry name" value="F-box_SF"/>
    <property type="match status" value="2"/>
</dbReference>
<feature type="compositionally biased region" description="Basic and acidic residues" evidence="2">
    <location>
        <begin position="2990"/>
        <end position="3004"/>
    </location>
</feature>
<feature type="compositionally biased region" description="Low complexity" evidence="2">
    <location>
        <begin position="1283"/>
        <end position="1298"/>
    </location>
</feature>